<proteinExistence type="predicted"/>
<dbReference type="Proteomes" id="UP000437736">
    <property type="component" value="Unassembled WGS sequence"/>
</dbReference>
<evidence type="ECO:0000313" key="4">
    <source>
        <dbReference type="EMBL" id="MST32454.1"/>
    </source>
</evidence>
<gene>
    <name evidence="4" type="ORF">GHK86_06935</name>
</gene>
<evidence type="ECO:0000313" key="5">
    <source>
        <dbReference type="Proteomes" id="UP000437736"/>
    </source>
</evidence>
<organism evidence="4 5">
    <name type="scientific">Acidiferrimicrobium australe</name>
    <dbReference type="NCBI Taxonomy" id="2664430"/>
    <lineage>
        <taxon>Bacteria</taxon>
        <taxon>Bacillati</taxon>
        <taxon>Actinomycetota</taxon>
        <taxon>Acidimicrobiia</taxon>
        <taxon>Acidimicrobiales</taxon>
        <taxon>Acidimicrobiaceae</taxon>
        <taxon>Acidiferrimicrobium</taxon>
    </lineage>
</organism>
<feature type="region of interest" description="Disordered" evidence="2">
    <location>
        <begin position="216"/>
        <end position="249"/>
    </location>
</feature>
<dbReference type="InterPro" id="IPR037165">
    <property type="entry name" value="AldOxase/xan_DH_Mopterin-bd_sf"/>
</dbReference>
<keyword evidence="1" id="KW-0500">Molybdenum</keyword>
<dbReference type="InterPro" id="IPR016208">
    <property type="entry name" value="Ald_Oxase/xanthine_DH-like"/>
</dbReference>
<comment type="caution">
    <text evidence="4">The sequence shown here is derived from an EMBL/GenBank/DDBJ whole genome shotgun (WGS) entry which is preliminary data.</text>
</comment>
<dbReference type="EMBL" id="WJHE01000298">
    <property type="protein sequence ID" value="MST32454.1"/>
    <property type="molecule type" value="Genomic_DNA"/>
</dbReference>
<sequence>LERARALAAEALEADPSDVVLTDDGRLGVAGVPARALAWSELATRAADAGEALAVALDQRQEAATFPFGAHVAVVEVDRETGSARPLRHVAVDDCGRILNPLIVTGQQHGGIAQGTAQALWEQMVYDADGTPLTTTLADYAMPSAAELPSFETFNTETPTPLNPLGAKGIGESGTIGATPAVHNAVVDALAHLGVRHVDMPCTPERVWRAIRSAEAGTPEPAWRTPPDVFSDLPVRGEQDEPEAAGADI</sequence>
<dbReference type="PANTHER" id="PTHR11908:SF132">
    <property type="entry name" value="ALDEHYDE OXIDASE 1-RELATED"/>
    <property type="match status" value="1"/>
</dbReference>
<name>A0ABW9QSN1_9ACTN</name>
<dbReference type="Gene3D" id="3.30.365.10">
    <property type="entry name" value="Aldehyde oxidase/xanthine dehydrogenase, molybdopterin binding domain"/>
    <property type="match status" value="2"/>
</dbReference>
<feature type="non-terminal residue" evidence="4">
    <location>
        <position position="1"/>
    </location>
</feature>
<reference evidence="4 5" key="1">
    <citation type="submission" date="2019-11" db="EMBL/GenBank/DDBJ databases">
        <title>Acidiferrimicrobium australis gen. nov., sp. nov., an acidophilic and obligately heterotrophic, member of the Actinobacteria that catalyses dissimilatory oxido- reduction of iron isolated from metal-rich acidic water in Chile.</title>
        <authorList>
            <person name="Gonzalez D."/>
            <person name="Huber K."/>
            <person name="Hedrich S."/>
            <person name="Rojas-Villalobos C."/>
            <person name="Quatrini R."/>
            <person name="Dinamarca M.A."/>
            <person name="Schwarz A."/>
            <person name="Canales C."/>
            <person name="Nancucheo I."/>
        </authorList>
    </citation>
    <scope>NUCLEOTIDE SEQUENCE [LARGE SCALE GENOMIC DNA]</scope>
    <source>
        <strain evidence="4 5">USS-CCA1</strain>
    </source>
</reference>
<feature type="domain" description="Aldehyde oxidase/xanthine dehydrogenase second molybdopterin binding" evidence="3">
    <location>
        <begin position="2"/>
        <end position="149"/>
    </location>
</feature>
<dbReference type="Pfam" id="PF20256">
    <property type="entry name" value="MoCoBD_2"/>
    <property type="match status" value="1"/>
</dbReference>
<dbReference type="PANTHER" id="PTHR11908">
    <property type="entry name" value="XANTHINE DEHYDROGENASE"/>
    <property type="match status" value="1"/>
</dbReference>
<accession>A0ABW9QSN1</accession>
<protein>
    <submittedName>
        <fullName evidence="4">Molybdopterin-dependent oxidoreductase</fullName>
    </submittedName>
</protein>
<keyword evidence="5" id="KW-1185">Reference proteome</keyword>
<dbReference type="SUPFAM" id="SSF56003">
    <property type="entry name" value="Molybdenum cofactor-binding domain"/>
    <property type="match status" value="1"/>
</dbReference>
<dbReference type="InterPro" id="IPR046867">
    <property type="entry name" value="AldOxase/xan_DH_MoCoBD2"/>
</dbReference>
<evidence type="ECO:0000256" key="2">
    <source>
        <dbReference type="SAM" id="MobiDB-lite"/>
    </source>
</evidence>
<evidence type="ECO:0000256" key="1">
    <source>
        <dbReference type="ARBA" id="ARBA00022505"/>
    </source>
</evidence>
<evidence type="ECO:0000259" key="3">
    <source>
        <dbReference type="Pfam" id="PF20256"/>
    </source>
</evidence>